<dbReference type="InterPro" id="IPR029033">
    <property type="entry name" value="His_PPase_superfam"/>
</dbReference>
<dbReference type="STRING" id="1867952.MTBPR1_10595"/>
<reference evidence="1 2" key="1">
    <citation type="submission" date="2016-07" db="EMBL/GenBank/DDBJ databases">
        <authorList>
            <person name="Lefevre C.T."/>
        </authorList>
    </citation>
    <scope>NUCLEOTIDE SEQUENCE [LARGE SCALE GENOMIC DNA]</scope>
    <source>
        <strain evidence="1">PR1</strain>
    </source>
</reference>
<dbReference type="AlphaFoldDB" id="A0A1C3RDM5"/>
<sequence>MKHLLLLRHAKSSWADPSLSDFDRPLNARGLKAASKMSRFLSEKMELPDVILCSTAMRTRQTLKPLLDVYAHSFEIKLSRELYHASDMSMLDMIQNVEGKADVVMVIGHNPGMEQLADYVCGKGGEDDLYEMSLKFPTAACAHLSFDVDNWSKIGRASGVLKRFFKPRDL</sequence>
<evidence type="ECO:0000313" key="2">
    <source>
        <dbReference type="Proteomes" id="UP000231658"/>
    </source>
</evidence>
<dbReference type="SUPFAM" id="SSF53254">
    <property type="entry name" value="Phosphoglycerate mutase-like"/>
    <property type="match status" value="1"/>
</dbReference>
<gene>
    <name evidence="1" type="ORF">MTBPR1_10595</name>
</gene>
<keyword evidence="2" id="KW-1185">Reference proteome</keyword>
<dbReference type="Gene3D" id="3.40.50.1240">
    <property type="entry name" value="Phosphoglycerate mutase-like"/>
    <property type="match status" value="1"/>
</dbReference>
<dbReference type="PANTHER" id="PTHR47623:SF1">
    <property type="entry name" value="OS09G0287300 PROTEIN"/>
    <property type="match status" value="1"/>
</dbReference>
<dbReference type="RefSeq" id="WP_069186031.1">
    <property type="nucleotide sequence ID" value="NZ_FLYE01000001.1"/>
</dbReference>
<proteinExistence type="predicted"/>
<protein>
    <submittedName>
        <fullName evidence="1">Phosphohistidine phosphatase</fullName>
    </submittedName>
</protein>
<dbReference type="PANTHER" id="PTHR47623">
    <property type="entry name" value="OS09G0287300 PROTEIN"/>
    <property type="match status" value="1"/>
</dbReference>
<accession>A0A1C3RDM5</accession>
<dbReference type="OrthoDB" id="9810154at2"/>
<dbReference type="Proteomes" id="UP000231658">
    <property type="component" value="Unassembled WGS sequence"/>
</dbReference>
<dbReference type="Pfam" id="PF00300">
    <property type="entry name" value="His_Phos_1"/>
    <property type="match status" value="1"/>
</dbReference>
<evidence type="ECO:0000313" key="1">
    <source>
        <dbReference type="EMBL" id="SCA55348.1"/>
    </source>
</evidence>
<dbReference type="EMBL" id="FLYE01000001">
    <property type="protein sequence ID" value="SCA55348.1"/>
    <property type="molecule type" value="Genomic_DNA"/>
</dbReference>
<dbReference type="InterPro" id="IPR013078">
    <property type="entry name" value="His_Pase_superF_clade-1"/>
</dbReference>
<organism evidence="1 2">
    <name type="scientific">Candidatus Terasakiella magnetica</name>
    <dbReference type="NCBI Taxonomy" id="1867952"/>
    <lineage>
        <taxon>Bacteria</taxon>
        <taxon>Pseudomonadati</taxon>
        <taxon>Pseudomonadota</taxon>
        <taxon>Alphaproteobacteria</taxon>
        <taxon>Rhodospirillales</taxon>
        <taxon>Terasakiellaceae</taxon>
        <taxon>Terasakiella</taxon>
    </lineage>
</organism>
<name>A0A1C3RDM5_9PROT</name>
<dbReference type="CDD" id="cd07067">
    <property type="entry name" value="HP_PGM_like"/>
    <property type="match status" value="1"/>
</dbReference>